<keyword evidence="3" id="KW-1185">Reference proteome</keyword>
<evidence type="ECO:0000256" key="1">
    <source>
        <dbReference type="SAM" id="SignalP"/>
    </source>
</evidence>
<comment type="caution">
    <text evidence="2">The sequence shown here is derived from an EMBL/GenBank/DDBJ whole genome shotgun (WGS) entry which is preliminary data.</text>
</comment>
<reference evidence="2 3" key="1">
    <citation type="submission" date="2019-05" db="EMBL/GenBank/DDBJ databases">
        <title>Emergence of the Ug99 lineage of the wheat stem rust pathogen through somatic hybridization.</title>
        <authorList>
            <person name="Li F."/>
            <person name="Upadhyaya N.M."/>
            <person name="Sperschneider J."/>
            <person name="Matny O."/>
            <person name="Nguyen-Phuc H."/>
            <person name="Mago R."/>
            <person name="Raley C."/>
            <person name="Miller M.E."/>
            <person name="Silverstein K.A.T."/>
            <person name="Henningsen E."/>
            <person name="Hirsch C.D."/>
            <person name="Visser B."/>
            <person name="Pretorius Z.A."/>
            <person name="Steffenson B.J."/>
            <person name="Schwessinger B."/>
            <person name="Dodds P.N."/>
            <person name="Figueroa M."/>
        </authorList>
    </citation>
    <scope>NUCLEOTIDE SEQUENCE [LARGE SCALE GENOMIC DNA]</scope>
    <source>
        <strain evidence="2">21-0</strain>
    </source>
</reference>
<sequence length="156" mass="17843">MTKRCAFMIALCFASLIAYSFGAFNGPILEVSQWRPMATLELNEGNGVAYQLSKLEDKTTIKYQAKETVHQNQRGLIKYKWTHPYGRVQNFGVTDVHYLISNPVTETCAYGSVRPGGTQRVLFPEGRPSTDYEIRMLFLTERTNFQDTHPIKLEQD</sequence>
<accession>A0A5B0PVK3</accession>
<dbReference type="AlphaFoldDB" id="A0A5B0PVK3"/>
<feature type="signal peptide" evidence="1">
    <location>
        <begin position="1"/>
        <end position="22"/>
    </location>
</feature>
<name>A0A5B0PVK3_PUCGR</name>
<dbReference type="OrthoDB" id="2509020at2759"/>
<gene>
    <name evidence="2" type="ORF">PGT21_009785</name>
</gene>
<dbReference type="Proteomes" id="UP000324748">
    <property type="component" value="Unassembled WGS sequence"/>
</dbReference>
<proteinExistence type="predicted"/>
<organism evidence="2 3">
    <name type="scientific">Puccinia graminis f. sp. tritici</name>
    <dbReference type="NCBI Taxonomy" id="56615"/>
    <lineage>
        <taxon>Eukaryota</taxon>
        <taxon>Fungi</taxon>
        <taxon>Dikarya</taxon>
        <taxon>Basidiomycota</taxon>
        <taxon>Pucciniomycotina</taxon>
        <taxon>Pucciniomycetes</taxon>
        <taxon>Pucciniales</taxon>
        <taxon>Pucciniaceae</taxon>
        <taxon>Puccinia</taxon>
    </lineage>
</organism>
<evidence type="ECO:0000313" key="3">
    <source>
        <dbReference type="Proteomes" id="UP000324748"/>
    </source>
</evidence>
<feature type="chain" id="PRO_5022853469" evidence="1">
    <location>
        <begin position="23"/>
        <end position="156"/>
    </location>
</feature>
<protein>
    <submittedName>
        <fullName evidence="2">Uncharacterized protein</fullName>
    </submittedName>
</protein>
<keyword evidence="1" id="KW-0732">Signal</keyword>
<evidence type="ECO:0000313" key="2">
    <source>
        <dbReference type="EMBL" id="KAA1104079.1"/>
    </source>
</evidence>
<dbReference type="EMBL" id="VSWC01000041">
    <property type="protein sequence ID" value="KAA1104079.1"/>
    <property type="molecule type" value="Genomic_DNA"/>
</dbReference>